<dbReference type="OrthoDB" id="5500028at2"/>
<dbReference type="KEGG" id="ccro:CMC5_011640"/>
<dbReference type="RefSeq" id="WP_050429460.1">
    <property type="nucleotide sequence ID" value="NZ_CP012159.1"/>
</dbReference>
<protein>
    <recommendedName>
        <fullName evidence="4">Phosphonate ABC transporter substrate-binding protein</fullName>
    </recommendedName>
</protein>
<dbReference type="AlphaFoldDB" id="A0A0K1E8X9"/>
<name>A0A0K1E8X9_CHOCO</name>
<dbReference type="EMBL" id="CP012159">
    <property type="protein sequence ID" value="AKT37038.1"/>
    <property type="molecule type" value="Genomic_DNA"/>
</dbReference>
<accession>A0A0K1E8X9</accession>
<dbReference type="STRING" id="52.CMC5_011640"/>
<sequence>MNRTTVRLDIRLGVAPAPEDAAGPSSVVLSTTERQPPGARWTPQPGPALDRFCAALGKTAGYPVVMHDLADYGDLIDALYAGDVDIAWLPPIIALRATARGRAIPIALPMRGGTAFYATALFTHPSSRIRDLAQLRGAHAAWVDQSSAAGYLVIRASLRQRGIDLNRLFASETFYGSHAAVGKAVLEGAADVGASFVHLDPRRSRPRRAGWGDVPVRMLATAGPIPSDMIAATVRTPVEKIRAVQTALLHPSDELRVAATALLGAEGFIEVTSEHLAPIQDLLDHLDERIEHTPIPGRG</sequence>
<dbReference type="PATRIC" id="fig|52.7.peg.1242"/>
<proteinExistence type="predicted"/>
<evidence type="ECO:0000256" key="1">
    <source>
        <dbReference type="SAM" id="MobiDB-lite"/>
    </source>
</evidence>
<evidence type="ECO:0000313" key="2">
    <source>
        <dbReference type="EMBL" id="AKT37038.1"/>
    </source>
</evidence>
<dbReference type="Pfam" id="PF12974">
    <property type="entry name" value="Phosphonate-bd"/>
    <property type="match status" value="1"/>
</dbReference>
<dbReference type="PANTHER" id="PTHR35841:SF1">
    <property type="entry name" value="PHOSPHONATES-BINDING PERIPLASMIC PROTEIN"/>
    <property type="match status" value="1"/>
</dbReference>
<dbReference type="SUPFAM" id="SSF53850">
    <property type="entry name" value="Periplasmic binding protein-like II"/>
    <property type="match status" value="1"/>
</dbReference>
<reference evidence="2 3" key="1">
    <citation type="submission" date="2015-07" db="EMBL/GenBank/DDBJ databases">
        <title>Genome analysis of myxobacterium Chondromyces crocatus Cm c5 reveals a high potential for natural compound synthesis and the genetic basis for the loss of fruiting body formation.</title>
        <authorList>
            <person name="Zaburannyi N."/>
            <person name="Bunk B."/>
            <person name="Maier J."/>
            <person name="Overmann J."/>
            <person name="Mueller R."/>
        </authorList>
    </citation>
    <scope>NUCLEOTIDE SEQUENCE [LARGE SCALE GENOMIC DNA]</scope>
    <source>
        <strain evidence="2 3">Cm c5</strain>
    </source>
</reference>
<dbReference type="Proteomes" id="UP000067626">
    <property type="component" value="Chromosome"/>
</dbReference>
<evidence type="ECO:0000313" key="3">
    <source>
        <dbReference type="Proteomes" id="UP000067626"/>
    </source>
</evidence>
<dbReference type="PANTHER" id="PTHR35841">
    <property type="entry name" value="PHOSPHONATES-BINDING PERIPLASMIC PROTEIN"/>
    <property type="match status" value="1"/>
</dbReference>
<organism evidence="2 3">
    <name type="scientific">Chondromyces crocatus</name>
    <dbReference type="NCBI Taxonomy" id="52"/>
    <lineage>
        <taxon>Bacteria</taxon>
        <taxon>Pseudomonadati</taxon>
        <taxon>Myxococcota</taxon>
        <taxon>Polyangia</taxon>
        <taxon>Polyangiales</taxon>
        <taxon>Polyangiaceae</taxon>
        <taxon>Chondromyces</taxon>
    </lineage>
</organism>
<keyword evidence="3" id="KW-1185">Reference proteome</keyword>
<evidence type="ECO:0008006" key="4">
    <source>
        <dbReference type="Google" id="ProtNLM"/>
    </source>
</evidence>
<feature type="region of interest" description="Disordered" evidence="1">
    <location>
        <begin position="17"/>
        <end position="44"/>
    </location>
</feature>
<gene>
    <name evidence="2" type="ORF">CMC5_011640</name>
</gene>
<dbReference type="Gene3D" id="3.40.190.10">
    <property type="entry name" value="Periplasmic binding protein-like II"/>
    <property type="match status" value="2"/>
</dbReference>